<protein>
    <recommendedName>
        <fullName evidence="1">RNase H type-1 domain-containing protein</fullName>
    </recommendedName>
</protein>
<dbReference type="PANTHER" id="PTHR48475:SF2">
    <property type="entry name" value="RIBONUCLEASE H"/>
    <property type="match status" value="1"/>
</dbReference>
<dbReference type="Gene3D" id="3.30.420.10">
    <property type="entry name" value="Ribonuclease H-like superfamily/Ribonuclease H"/>
    <property type="match status" value="1"/>
</dbReference>
<comment type="caution">
    <text evidence="2">The sequence shown here is derived from an EMBL/GenBank/DDBJ whole genome shotgun (WGS) entry which is preliminary data.</text>
</comment>
<dbReference type="InterPro" id="IPR002156">
    <property type="entry name" value="RNaseH_domain"/>
</dbReference>
<feature type="domain" description="RNase H type-1" evidence="1">
    <location>
        <begin position="19"/>
        <end position="136"/>
    </location>
</feature>
<reference evidence="2" key="1">
    <citation type="submission" date="2020-06" db="EMBL/GenBank/DDBJ databases">
        <authorList>
            <person name="Li T."/>
            <person name="Hu X."/>
            <person name="Zhang T."/>
            <person name="Song X."/>
            <person name="Zhang H."/>
            <person name="Dai N."/>
            <person name="Sheng W."/>
            <person name="Hou X."/>
            <person name="Wei L."/>
        </authorList>
    </citation>
    <scope>NUCLEOTIDE SEQUENCE</scope>
    <source>
        <strain evidence="2">KEN1</strain>
        <tissue evidence="2">Leaf</tissue>
    </source>
</reference>
<dbReference type="GO" id="GO:0003676">
    <property type="term" value="F:nucleic acid binding"/>
    <property type="evidence" value="ECO:0007669"/>
    <property type="project" value="InterPro"/>
</dbReference>
<accession>A0AAW2Y0H5</accession>
<dbReference type="InterPro" id="IPR012337">
    <property type="entry name" value="RNaseH-like_sf"/>
</dbReference>
<dbReference type="PANTHER" id="PTHR48475">
    <property type="entry name" value="RIBONUCLEASE H"/>
    <property type="match status" value="1"/>
</dbReference>
<sequence>MAGAPMEDTFRSEKWLLHVDGSTTIQGSGAYIVITLSQGEDLEFPVKFGFEASNNEAEYEVLVLGMKMAPKAGTRHLMAYSDSQLIVKQVEGAYEAKEDNMIQYLQQIEEPRIRFKSFQLVQIAREENVKADCLSKLTSALEGCKTRHITIQHLPKPRVALSIQVISPIEDWRTHVIRWL</sequence>
<dbReference type="GO" id="GO:0004523">
    <property type="term" value="F:RNA-DNA hybrid ribonuclease activity"/>
    <property type="evidence" value="ECO:0007669"/>
    <property type="project" value="InterPro"/>
</dbReference>
<proteinExistence type="predicted"/>
<name>A0AAW2Y0H5_9LAMI</name>
<dbReference type="EMBL" id="JACGWN010000002">
    <property type="protein sequence ID" value="KAL0458516.1"/>
    <property type="molecule type" value="Genomic_DNA"/>
</dbReference>
<reference evidence="2" key="2">
    <citation type="journal article" date="2024" name="Plant">
        <title>Genomic evolution and insights into agronomic trait innovations of Sesamum species.</title>
        <authorList>
            <person name="Miao H."/>
            <person name="Wang L."/>
            <person name="Qu L."/>
            <person name="Liu H."/>
            <person name="Sun Y."/>
            <person name="Le M."/>
            <person name="Wang Q."/>
            <person name="Wei S."/>
            <person name="Zheng Y."/>
            <person name="Lin W."/>
            <person name="Duan Y."/>
            <person name="Cao H."/>
            <person name="Xiong S."/>
            <person name="Wang X."/>
            <person name="Wei L."/>
            <person name="Li C."/>
            <person name="Ma Q."/>
            <person name="Ju M."/>
            <person name="Zhao R."/>
            <person name="Li G."/>
            <person name="Mu C."/>
            <person name="Tian Q."/>
            <person name="Mei H."/>
            <person name="Zhang T."/>
            <person name="Gao T."/>
            <person name="Zhang H."/>
        </authorList>
    </citation>
    <scope>NUCLEOTIDE SEQUENCE</scope>
    <source>
        <strain evidence="2">KEN1</strain>
    </source>
</reference>
<dbReference type="AlphaFoldDB" id="A0AAW2Y0H5"/>
<dbReference type="SUPFAM" id="SSF53098">
    <property type="entry name" value="Ribonuclease H-like"/>
    <property type="match status" value="1"/>
</dbReference>
<dbReference type="CDD" id="cd09279">
    <property type="entry name" value="RNase_HI_like"/>
    <property type="match status" value="1"/>
</dbReference>
<dbReference type="Pfam" id="PF13456">
    <property type="entry name" value="RVT_3"/>
    <property type="match status" value="1"/>
</dbReference>
<evidence type="ECO:0000259" key="1">
    <source>
        <dbReference type="Pfam" id="PF13456"/>
    </source>
</evidence>
<organism evidence="2">
    <name type="scientific">Sesamum latifolium</name>
    <dbReference type="NCBI Taxonomy" id="2727402"/>
    <lineage>
        <taxon>Eukaryota</taxon>
        <taxon>Viridiplantae</taxon>
        <taxon>Streptophyta</taxon>
        <taxon>Embryophyta</taxon>
        <taxon>Tracheophyta</taxon>
        <taxon>Spermatophyta</taxon>
        <taxon>Magnoliopsida</taxon>
        <taxon>eudicotyledons</taxon>
        <taxon>Gunneridae</taxon>
        <taxon>Pentapetalae</taxon>
        <taxon>asterids</taxon>
        <taxon>lamiids</taxon>
        <taxon>Lamiales</taxon>
        <taxon>Pedaliaceae</taxon>
        <taxon>Sesamum</taxon>
    </lineage>
</organism>
<gene>
    <name evidence="2" type="ORF">Slati_0478800</name>
</gene>
<dbReference type="InterPro" id="IPR036397">
    <property type="entry name" value="RNaseH_sf"/>
</dbReference>
<evidence type="ECO:0000313" key="2">
    <source>
        <dbReference type="EMBL" id="KAL0458516.1"/>
    </source>
</evidence>